<dbReference type="OrthoDB" id="3490325at2759"/>
<evidence type="ECO:0000313" key="2">
    <source>
        <dbReference type="EMBL" id="OWP06296.1"/>
    </source>
</evidence>
<evidence type="ECO:0000313" key="3">
    <source>
        <dbReference type="Proteomes" id="UP000242519"/>
    </source>
</evidence>
<proteinExistence type="predicted"/>
<evidence type="ECO:0000256" key="1">
    <source>
        <dbReference type="SAM" id="MobiDB-lite"/>
    </source>
</evidence>
<dbReference type="AlphaFoldDB" id="A0A218ZGK6"/>
<feature type="region of interest" description="Disordered" evidence="1">
    <location>
        <begin position="392"/>
        <end position="435"/>
    </location>
</feature>
<keyword evidence="3" id="KW-1185">Reference proteome</keyword>
<accession>A0A218ZGK6</accession>
<sequence>MRPKIDGASLVLGLEEIGVSGRRMKTERDGECWFCGAQGGCKSCGAKDIVELKEDEKPEITGFKKKRRKSEGNKGKEVGIKRAKIERTDSQIRKPPTSAFKYPVPNTASQSQQPHPQLHHLEMQTADQVPRIFNEEFQCSSQDFRAANFPHDGLPTMGDSAPFLTNDAQESFMGNWQAVNNQQNTAPGPYSLNPERYPGYKLFGCGHHTELNPQCRAVEPFTCPVPGDNSNVRSELQQGRCLTAGSVHNDHQEKVGQAEDGWKRVSNPQNNLVDGYTGYPDPSVNLQLQGSTVNESNTTGLITTNSEQDRMSNYESSKLRQLHWNQNAERSDPSADLQLRDTHIQSSQPRSSTFCTLQYRISDESSQGSMPPQHSFYSRVQYSPKIDPVLQDAQQSVKHGTSNDNSGCHQVNNEESDHSPQYDFDQYTLSLNTDI</sequence>
<name>A0A218ZGK6_9HELO</name>
<protein>
    <submittedName>
        <fullName evidence="2">Uncharacterized protein</fullName>
    </submittedName>
</protein>
<feature type="region of interest" description="Disordered" evidence="1">
    <location>
        <begin position="263"/>
        <end position="282"/>
    </location>
</feature>
<reference evidence="2 3" key="1">
    <citation type="submission" date="2017-04" db="EMBL/GenBank/DDBJ databases">
        <title>Draft genome sequence of Marssonina coronaria NL1: causal agent of apple blotch.</title>
        <authorList>
            <person name="Cheng Q."/>
        </authorList>
    </citation>
    <scope>NUCLEOTIDE SEQUENCE [LARGE SCALE GENOMIC DNA]</scope>
    <source>
        <strain evidence="2 3">NL1</strain>
    </source>
</reference>
<dbReference type="InParanoid" id="A0A218ZGK6"/>
<dbReference type="Proteomes" id="UP000242519">
    <property type="component" value="Unassembled WGS sequence"/>
</dbReference>
<organism evidence="2 3">
    <name type="scientific">Diplocarpon coronariae</name>
    <dbReference type="NCBI Taxonomy" id="2795749"/>
    <lineage>
        <taxon>Eukaryota</taxon>
        <taxon>Fungi</taxon>
        <taxon>Dikarya</taxon>
        <taxon>Ascomycota</taxon>
        <taxon>Pezizomycotina</taxon>
        <taxon>Leotiomycetes</taxon>
        <taxon>Helotiales</taxon>
        <taxon>Drepanopezizaceae</taxon>
        <taxon>Diplocarpon</taxon>
    </lineage>
</organism>
<feature type="compositionally biased region" description="Polar residues" evidence="1">
    <location>
        <begin position="392"/>
        <end position="413"/>
    </location>
</feature>
<dbReference type="EMBL" id="MZNU01000050">
    <property type="protein sequence ID" value="OWP06296.1"/>
    <property type="molecule type" value="Genomic_DNA"/>
</dbReference>
<gene>
    <name evidence="2" type="ORF">B2J93_4912</name>
</gene>
<comment type="caution">
    <text evidence="2">The sequence shown here is derived from an EMBL/GenBank/DDBJ whole genome shotgun (WGS) entry which is preliminary data.</text>
</comment>